<dbReference type="Pfam" id="PF09821">
    <property type="entry name" value="AAA_assoc_C"/>
    <property type="match status" value="1"/>
</dbReference>
<dbReference type="InterPro" id="IPR050166">
    <property type="entry name" value="ABC_transporter_ATP-bind"/>
</dbReference>
<dbReference type="InterPro" id="IPR027417">
    <property type="entry name" value="P-loop_NTPase"/>
</dbReference>
<dbReference type="PROSITE" id="PS50893">
    <property type="entry name" value="ABC_TRANSPORTER_2"/>
    <property type="match status" value="1"/>
</dbReference>
<evidence type="ECO:0000313" key="6">
    <source>
        <dbReference type="Proteomes" id="UP000516360"/>
    </source>
</evidence>
<dbReference type="PANTHER" id="PTHR42788:SF13">
    <property type="entry name" value="ALIPHATIC SULFONATES IMPORT ATP-BINDING PROTEIN SSUB"/>
    <property type="match status" value="1"/>
</dbReference>
<sequence>MPEIILETKGLTKSYPMSGGKELSVLEDINIQVREGEFVSILGPSGAGKSTLLRILVGLTTPSKGEVLYHGIPLPKAYPKIAMVFQSFALFPWLTVLENVELGLKSQGLSDDVAREKSVRMLDIVGLDGFEDAYPRELSGGMRQRVGIARAIVVEPEILFMDEPFSALDILTADNLRGELLDLWIKKKMPIKSIIFVTHNIEEAAFLSDRAIVLSHNPGRVKADFFIDLPHERDKNSREFKHTVDRIFTILTRPTKEVSFLLEKERYQFLPHVKIGAIAGLIEMVHDKGDRVDISILASDLSMEVDDIFPLIEASVFLGFGEIREGDFIITDMGRQFSEADTLKKKELFRTTALNNIQLLKQIMHVLQTTSKHRMSEDFFLEILGNHFTPDEAWNQLETAIDWGRYAELFAYDYDSGELYLEEEEVVEK</sequence>
<dbReference type="GO" id="GO:0016887">
    <property type="term" value="F:ATP hydrolysis activity"/>
    <property type="evidence" value="ECO:0007669"/>
    <property type="project" value="InterPro"/>
</dbReference>
<keyword evidence="2" id="KW-0547">Nucleotide-binding</keyword>
<organism evidence="5 6">
    <name type="scientific">Dissulfurispira thermophila</name>
    <dbReference type="NCBI Taxonomy" id="2715679"/>
    <lineage>
        <taxon>Bacteria</taxon>
        <taxon>Pseudomonadati</taxon>
        <taxon>Nitrospirota</taxon>
        <taxon>Thermodesulfovibrionia</taxon>
        <taxon>Thermodesulfovibrionales</taxon>
        <taxon>Dissulfurispiraceae</taxon>
        <taxon>Dissulfurispira</taxon>
    </lineage>
</organism>
<dbReference type="InterPro" id="IPR003439">
    <property type="entry name" value="ABC_transporter-like_ATP-bd"/>
</dbReference>
<dbReference type="CDD" id="cd03293">
    <property type="entry name" value="ABC_NrtD_SsuB_transporters"/>
    <property type="match status" value="1"/>
</dbReference>
<evidence type="ECO:0000256" key="1">
    <source>
        <dbReference type="ARBA" id="ARBA00022448"/>
    </source>
</evidence>
<dbReference type="InterPro" id="IPR018632">
    <property type="entry name" value="AAA-associated_dom_C"/>
</dbReference>
<evidence type="ECO:0000256" key="3">
    <source>
        <dbReference type="ARBA" id="ARBA00022840"/>
    </source>
</evidence>
<reference evidence="5 6" key="1">
    <citation type="submission" date="2020-03" db="EMBL/GenBank/DDBJ databases">
        <title>Complete genome sequences of two sulfur-disproportionating bacterial strains T55J and Mzg5.</title>
        <authorList>
            <person name="Umezawa K."/>
            <person name="Kojima H."/>
            <person name="Kato Y."/>
            <person name="Fukui M."/>
        </authorList>
    </citation>
    <scope>NUCLEOTIDE SEQUENCE [LARGE SCALE GENOMIC DNA]</scope>
    <source>
        <strain evidence="5 6">T55J</strain>
    </source>
</reference>
<dbReference type="KEGG" id="dtp:JZK55_11600"/>
<evidence type="ECO:0000259" key="4">
    <source>
        <dbReference type="PROSITE" id="PS50893"/>
    </source>
</evidence>
<feature type="domain" description="ABC transporter" evidence="4">
    <location>
        <begin position="6"/>
        <end position="241"/>
    </location>
</feature>
<evidence type="ECO:0000313" key="5">
    <source>
        <dbReference type="EMBL" id="BCB96238.1"/>
    </source>
</evidence>
<keyword evidence="1" id="KW-0813">Transport</keyword>
<evidence type="ECO:0000256" key="2">
    <source>
        <dbReference type="ARBA" id="ARBA00022741"/>
    </source>
</evidence>
<keyword evidence="6" id="KW-1185">Reference proteome</keyword>
<dbReference type="EMBL" id="AP022873">
    <property type="protein sequence ID" value="BCB96238.1"/>
    <property type="molecule type" value="Genomic_DNA"/>
</dbReference>
<dbReference type="PANTHER" id="PTHR42788">
    <property type="entry name" value="TAURINE IMPORT ATP-BINDING PROTEIN-RELATED"/>
    <property type="match status" value="1"/>
</dbReference>
<accession>A0A7G1H0X3</accession>
<name>A0A7G1H0X3_9BACT</name>
<dbReference type="Pfam" id="PF00005">
    <property type="entry name" value="ABC_tran"/>
    <property type="match status" value="1"/>
</dbReference>
<dbReference type="RefSeq" id="WP_203473671.1">
    <property type="nucleotide sequence ID" value="NZ_AP022873.1"/>
</dbReference>
<gene>
    <name evidence="5" type="ORF">JZK55_11600</name>
</gene>
<dbReference type="SMART" id="SM00382">
    <property type="entry name" value="AAA"/>
    <property type="match status" value="1"/>
</dbReference>
<dbReference type="GO" id="GO:0005524">
    <property type="term" value="F:ATP binding"/>
    <property type="evidence" value="ECO:0007669"/>
    <property type="project" value="UniProtKB-KW"/>
</dbReference>
<dbReference type="PROSITE" id="PS00211">
    <property type="entry name" value="ABC_TRANSPORTER_1"/>
    <property type="match status" value="1"/>
</dbReference>
<dbReference type="AlphaFoldDB" id="A0A7G1H0X3"/>
<dbReference type="Proteomes" id="UP000516360">
    <property type="component" value="Chromosome"/>
</dbReference>
<keyword evidence="3 5" id="KW-0067">ATP-binding</keyword>
<dbReference type="InterPro" id="IPR003593">
    <property type="entry name" value="AAA+_ATPase"/>
</dbReference>
<proteinExistence type="predicted"/>
<protein>
    <submittedName>
        <fullName evidence="5">ABC transporter ATP-binding protein</fullName>
    </submittedName>
</protein>
<dbReference type="InterPro" id="IPR017871">
    <property type="entry name" value="ABC_transporter-like_CS"/>
</dbReference>
<dbReference type="SUPFAM" id="SSF52540">
    <property type="entry name" value="P-loop containing nucleoside triphosphate hydrolases"/>
    <property type="match status" value="1"/>
</dbReference>
<dbReference type="Gene3D" id="3.40.50.300">
    <property type="entry name" value="P-loop containing nucleotide triphosphate hydrolases"/>
    <property type="match status" value="1"/>
</dbReference>